<dbReference type="GO" id="GO:0000981">
    <property type="term" value="F:DNA-binding transcription factor activity, RNA polymerase II-specific"/>
    <property type="evidence" value="ECO:0007669"/>
    <property type="project" value="TreeGrafter"/>
</dbReference>
<dbReference type="FunFam" id="3.30.160.60:FF:000512">
    <property type="entry name" value="zinc finger protein 197 isoform X1"/>
    <property type="match status" value="1"/>
</dbReference>
<dbReference type="Pfam" id="PF13894">
    <property type="entry name" value="zf-C2H2_4"/>
    <property type="match status" value="1"/>
</dbReference>
<name>A0A9Q1HL69_HOLLE</name>
<evidence type="ECO:0000256" key="11">
    <source>
        <dbReference type="ARBA" id="ARBA00023242"/>
    </source>
</evidence>
<keyword evidence="9" id="KW-0238">DNA-binding</keyword>
<organism evidence="14 15">
    <name type="scientific">Holothuria leucospilota</name>
    <name type="common">Black long sea cucumber</name>
    <name type="synonym">Mertensiothuria leucospilota</name>
    <dbReference type="NCBI Taxonomy" id="206669"/>
    <lineage>
        <taxon>Eukaryota</taxon>
        <taxon>Metazoa</taxon>
        <taxon>Echinodermata</taxon>
        <taxon>Eleutherozoa</taxon>
        <taxon>Echinozoa</taxon>
        <taxon>Holothuroidea</taxon>
        <taxon>Aspidochirotacea</taxon>
        <taxon>Aspidochirotida</taxon>
        <taxon>Holothuriidae</taxon>
        <taxon>Holothuria</taxon>
    </lineage>
</organism>
<evidence type="ECO:0000313" key="14">
    <source>
        <dbReference type="EMBL" id="KAJ8049303.1"/>
    </source>
</evidence>
<keyword evidence="6 12" id="KW-0863">Zinc-finger</keyword>
<dbReference type="InterPro" id="IPR050717">
    <property type="entry name" value="C2H2-ZF_Transcription_Reg"/>
</dbReference>
<dbReference type="PANTHER" id="PTHR14196:SF12">
    <property type="entry name" value="ZINC FINGER PROTEIN 208-LIKE"/>
    <property type="match status" value="1"/>
</dbReference>
<dbReference type="Proteomes" id="UP001152320">
    <property type="component" value="Chromosome 1"/>
</dbReference>
<dbReference type="Gene3D" id="2.60.120.340">
    <property type="entry name" value="Nucleoplasmin core domain"/>
    <property type="match status" value="1"/>
</dbReference>
<dbReference type="FunFam" id="3.30.160.60:FF:001289">
    <property type="entry name" value="Zinc finger protein 574"/>
    <property type="match status" value="1"/>
</dbReference>
<sequence>MIWGMTLHPGVEYTREVMSKEYFTMASLDCRARMSKGGSNPVAHVLMKTNYREIVLCTLEKGIVNQQGLNFILLPGEDLTLSVEGTGVVYISGYTVSSPQISDDTQNETKTASLVECNEEPYTVSCPQVSDDLHNDGCASSSLARCTEEHSEISDNFTPGYINTGEGGVSHAETNSPEPVTIAERWDEEDLGNPEDEVVVNSAEDGTMFIKLDQFSPAEVVAEHSKVRADQHKDGKMDPSDEALTLQNSSSILGIHQSAPTDKSDVVLKAKSVSCQKDEANINHPTDTFTGGSVNNSQSNDCLTDGVTCESHQEKLQQQCDKKNQNGFKRKCLHSLEKKQSKLDKRPVPAENAQQQFVGKIIEKPFKCQFCPKSFNVKTNLVCHERTHTGERPYGCQFCPKAFSTARNLRQHVRIHTGEKPFHCQLCGKSFARKFTFDCHMNSHSGVKPFKCQYCIKSFANKQDMTRHEKTHSGEKPYDCQLCGKSFTRKSSLNYHIDKLHTSGNDVKVKSE</sequence>
<dbReference type="GO" id="GO:0008270">
    <property type="term" value="F:zinc ion binding"/>
    <property type="evidence" value="ECO:0007669"/>
    <property type="project" value="UniProtKB-KW"/>
</dbReference>
<dbReference type="PANTHER" id="PTHR14196">
    <property type="entry name" value="ODD-SKIPPED - RELATED"/>
    <property type="match status" value="1"/>
</dbReference>
<keyword evidence="11" id="KW-0539">Nucleus</keyword>
<evidence type="ECO:0000256" key="9">
    <source>
        <dbReference type="ARBA" id="ARBA00023125"/>
    </source>
</evidence>
<dbReference type="AlphaFoldDB" id="A0A9Q1HL69"/>
<dbReference type="PROSITE" id="PS00028">
    <property type="entry name" value="ZINC_FINGER_C2H2_1"/>
    <property type="match status" value="5"/>
</dbReference>
<feature type="domain" description="C2H2-type" evidence="13">
    <location>
        <begin position="394"/>
        <end position="421"/>
    </location>
</feature>
<comment type="subcellular location">
    <subcellularLocation>
        <location evidence="2">Nucleus</location>
    </subcellularLocation>
</comment>
<evidence type="ECO:0000256" key="3">
    <source>
        <dbReference type="ARBA" id="ARBA00006673"/>
    </source>
</evidence>
<dbReference type="GO" id="GO:0005634">
    <property type="term" value="C:nucleus"/>
    <property type="evidence" value="ECO:0007669"/>
    <property type="project" value="UniProtKB-SubCell"/>
</dbReference>
<evidence type="ECO:0000256" key="8">
    <source>
        <dbReference type="ARBA" id="ARBA00023015"/>
    </source>
</evidence>
<keyword evidence="8" id="KW-0805">Transcription regulation</keyword>
<feature type="domain" description="C2H2-type" evidence="13">
    <location>
        <begin position="366"/>
        <end position="393"/>
    </location>
</feature>
<gene>
    <name evidence="14" type="ORF">HOLleu_01990</name>
</gene>
<comment type="function">
    <text evidence="1">May be involved in transcriptional regulation.</text>
</comment>
<dbReference type="FunFam" id="3.30.160.60:FF:000495">
    <property type="entry name" value="zinc finger protein 668"/>
    <property type="match status" value="1"/>
</dbReference>
<keyword evidence="7" id="KW-0862">Zinc</keyword>
<dbReference type="Gene3D" id="3.30.160.60">
    <property type="entry name" value="Classic Zinc Finger"/>
    <property type="match status" value="5"/>
</dbReference>
<evidence type="ECO:0000256" key="7">
    <source>
        <dbReference type="ARBA" id="ARBA00022833"/>
    </source>
</evidence>
<feature type="domain" description="C2H2-type" evidence="13">
    <location>
        <begin position="422"/>
        <end position="449"/>
    </location>
</feature>
<evidence type="ECO:0000313" key="15">
    <source>
        <dbReference type="Proteomes" id="UP001152320"/>
    </source>
</evidence>
<feature type="domain" description="C2H2-type" evidence="13">
    <location>
        <begin position="478"/>
        <end position="506"/>
    </location>
</feature>
<proteinExistence type="inferred from homology"/>
<dbReference type="InterPro" id="IPR041232">
    <property type="entry name" value="NPL"/>
</dbReference>
<protein>
    <recommendedName>
        <fullName evidence="13">C2H2-type domain-containing protein</fullName>
    </recommendedName>
</protein>
<evidence type="ECO:0000259" key="13">
    <source>
        <dbReference type="PROSITE" id="PS50157"/>
    </source>
</evidence>
<evidence type="ECO:0000256" key="6">
    <source>
        <dbReference type="ARBA" id="ARBA00022771"/>
    </source>
</evidence>
<dbReference type="PROSITE" id="PS50157">
    <property type="entry name" value="ZINC_FINGER_C2H2_2"/>
    <property type="match status" value="5"/>
</dbReference>
<evidence type="ECO:0000256" key="2">
    <source>
        <dbReference type="ARBA" id="ARBA00004123"/>
    </source>
</evidence>
<dbReference type="OrthoDB" id="654211at2759"/>
<dbReference type="EMBL" id="JAIZAY010000001">
    <property type="protein sequence ID" value="KAJ8049303.1"/>
    <property type="molecule type" value="Genomic_DNA"/>
</dbReference>
<evidence type="ECO:0000256" key="5">
    <source>
        <dbReference type="ARBA" id="ARBA00022737"/>
    </source>
</evidence>
<dbReference type="Pfam" id="PF00096">
    <property type="entry name" value="zf-C2H2"/>
    <property type="match status" value="2"/>
</dbReference>
<dbReference type="InterPro" id="IPR013087">
    <property type="entry name" value="Znf_C2H2_type"/>
</dbReference>
<dbReference type="InterPro" id="IPR036236">
    <property type="entry name" value="Znf_C2H2_sf"/>
</dbReference>
<evidence type="ECO:0000256" key="4">
    <source>
        <dbReference type="ARBA" id="ARBA00022723"/>
    </source>
</evidence>
<accession>A0A9Q1HL69</accession>
<dbReference type="SMART" id="SM00355">
    <property type="entry name" value="ZnF_C2H2"/>
    <property type="match status" value="5"/>
</dbReference>
<dbReference type="GO" id="GO:0000977">
    <property type="term" value="F:RNA polymerase II transcription regulatory region sequence-specific DNA binding"/>
    <property type="evidence" value="ECO:0007669"/>
    <property type="project" value="TreeGrafter"/>
</dbReference>
<feature type="domain" description="C2H2-type" evidence="13">
    <location>
        <begin position="450"/>
        <end position="477"/>
    </location>
</feature>
<keyword evidence="15" id="KW-1185">Reference proteome</keyword>
<keyword evidence="4" id="KW-0479">Metal-binding</keyword>
<comment type="similarity">
    <text evidence="3">Belongs to the histone deacetylase HD2 family.</text>
</comment>
<evidence type="ECO:0000256" key="10">
    <source>
        <dbReference type="ARBA" id="ARBA00023163"/>
    </source>
</evidence>
<keyword evidence="5" id="KW-0677">Repeat</keyword>
<reference evidence="14" key="1">
    <citation type="submission" date="2021-10" db="EMBL/GenBank/DDBJ databases">
        <title>Tropical sea cucumber genome reveals ecological adaptation and Cuvierian tubules defense mechanism.</title>
        <authorList>
            <person name="Chen T."/>
        </authorList>
    </citation>
    <scope>NUCLEOTIDE SEQUENCE</scope>
    <source>
        <strain evidence="14">Nanhai2018</strain>
        <tissue evidence="14">Muscle</tissue>
    </source>
</reference>
<dbReference type="FunFam" id="3.30.160.60:FF:000097">
    <property type="entry name" value="Zinc finger protein"/>
    <property type="match status" value="2"/>
</dbReference>
<keyword evidence="10" id="KW-0804">Transcription</keyword>
<dbReference type="Pfam" id="PF17800">
    <property type="entry name" value="NPL"/>
    <property type="match status" value="1"/>
</dbReference>
<evidence type="ECO:0000256" key="1">
    <source>
        <dbReference type="ARBA" id="ARBA00003767"/>
    </source>
</evidence>
<comment type="caution">
    <text evidence="14">The sequence shown here is derived from an EMBL/GenBank/DDBJ whole genome shotgun (WGS) entry which is preliminary data.</text>
</comment>
<evidence type="ECO:0000256" key="12">
    <source>
        <dbReference type="PROSITE-ProRule" id="PRU00042"/>
    </source>
</evidence>
<dbReference type="SUPFAM" id="SSF57667">
    <property type="entry name" value="beta-beta-alpha zinc fingers"/>
    <property type="match status" value="3"/>
</dbReference>